<evidence type="ECO:0008006" key="4">
    <source>
        <dbReference type="Google" id="ProtNLM"/>
    </source>
</evidence>
<evidence type="ECO:0000313" key="2">
    <source>
        <dbReference type="EMBL" id="HJF81840.1"/>
    </source>
</evidence>
<dbReference type="Proteomes" id="UP000722357">
    <property type="component" value="Unassembled WGS sequence"/>
</dbReference>
<protein>
    <recommendedName>
        <fullName evidence="4">Porin</fullName>
    </recommendedName>
</protein>
<feature type="chain" id="PRO_5038080392" description="Porin" evidence="1">
    <location>
        <begin position="21"/>
        <end position="148"/>
    </location>
</feature>
<sequence length="148" mass="16427">MKKKVSLFLTALSCAVGAVAASEVDSVQVAEVHGNVTARKQRTDNEEYTRFRLGGYGEAVASFKDYGINRYYGNPNGNTRDHRNTISIPRFVLAMDYKFTPKWILSAEIEFEAGGTGSAMELENSENGEYETEMEKGGEVALEQFHIT</sequence>
<evidence type="ECO:0000313" key="3">
    <source>
        <dbReference type="Proteomes" id="UP000722357"/>
    </source>
</evidence>
<dbReference type="AlphaFoldDB" id="A0A921HJI5"/>
<gene>
    <name evidence="2" type="ORF">K8V40_09360</name>
</gene>
<dbReference type="EMBL" id="DYWE01000095">
    <property type="protein sequence ID" value="HJF81840.1"/>
    <property type="molecule type" value="Genomic_DNA"/>
</dbReference>
<reference evidence="2" key="2">
    <citation type="submission" date="2021-09" db="EMBL/GenBank/DDBJ databases">
        <authorList>
            <person name="Gilroy R."/>
        </authorList>
    </citation>
    <scope>NUCLEOTIDE SEQUENCE</scope>
    <source>
        <strain evidence="2">9794</strain>
    </source>
</reference>
<proteinExistence type="predicted"/>
<feature type="non-terminal residue" evidence="2">
    <location>
        <position position="148"/>
    </location>
</feature>
<comment type="caution">
    <text evidence="2">The sequence shown here is derived from an EMBL/GenBank/DDBJ whole genome shotgun (WGS) entry which is preliminary data.</text>
</comment>
<feature type="signal peptide" evidence="1">
    <location>
        <begin position="1"/>
        <end position="20"/>
    </location>
</feature>
<name>A0A921HJI5_9BACT</name>
<accession>A0A921HJI5</accession>
<evidence type="ECO:0000256" key="1">
    <source>
        <dbReference type="SAM" id="SignalP"/>
    </source>
</evidence>
<organism evidence="2 3">
    <name type="scientific">Phocaeicola plebeius</name>
    <dbReference type="NCBI Taxonomy" id="310297"/>
    <lineage>
        <taxon>Bacteria</taxon>
        <taxon>Pseudomonadati</taxon>
        <taxon>Bacteroidota</taxon>
        <taxon>Bacteroidia</taxon>
        <taxon>Bacteroidales</taxon>
        <taxon>Bacteroidaceae</taxon>
        <taxon>Phocaeicola</taxon>
    </lineage>
</organism>
<keyword evidence="1" id="KW-0732">Signal</keyword>
<reference evidence="2" key="1">
    <citation type="journal article" date="2021" name="PeerJ">
        <title>Extensive microbial diversity within the chicken gut microbiome revealed by metagenomics and culture.</title>
        <authorList>
            <person name="Gilroy R."/>
            <person name="Ravi A."/>
            <person name="Getino M."/>
            <person name="Pursley I."/>
            <person name="Horton D.L."/>
            <person name="Alikhan N.F."/>
            <person name="Baker D."/>
            <person name="Gharbi K."/>
            <person name="Hall N."/>
            <person name="Watson M."/>
            <person name="Adriaenssens E.M."/>
            <person name="Foster-Nyarko E."/>
            <person name="Jarju S."/>
            <person name="Secka A."/>
            <person name="Antonio M."/>
            <person name="Oren A."/>
            <person name="Chaudhuri R.R."/>
            <person name="La Ragione R."/>
            <person name="Hildebrand F."/>
            <person name="Pallen M.J."/>
        </authorList>
    </citation>
    <scope>NUCLEOTIDE SEQUENCE</scope>
    <source>
        <strain evidence="2">9794</strain>
    </source>
</reference>